<reference evidence="2 3" key="1">
    <citation type="submission" date="2020-07" db="EMBL/GenBank/DDBJ databases">
        <title>Sequencing the genomes of 1000 actinobacteria strains.</title>
        <authorList>
            <person name="Klenk H.-P."/>
        </authorList>
    </citation>
    <scope>NUCLEOTIDE SEQUENCE [LARGE SCALE GENOMIC DNA]</scope>
    <source>
        <strain evidence="2 3">DSM 21349</strain>
    </source>
</reference>
<feature type="domain" description="Multi-ubiquitin" evidence="1">
    <location>
        <begin position="16"/>
        <end position="90"/>
    </location>
</feature>
<accession>A0A7W3P9C1</accession>
<protein>
    <recommendedName>
        <fullName evidence="1">Multi-ubiquitin domain-containing protein</fullName>
    </recommendedName>
</protein>
<evidence type="ECO:0000313" key="2">
    <source>
        <dbReference type="EMBL" id="MBA8803294.1"/>
    </source>
</evidence>
<gene>
    <name evidence="2" type="ORF">FB382_001585</name>
</gene>
<proteinExistence type="predicted"/>
<evidence type="ECO:0000313" key="3">
    <source>
        <dbReference type="Proteomes" id="UP000580910"/>
    </source>
</evidence>
<comment type="caution">
    <text evidence="2">The sequence shown here is derived from an EMBL/GenBank/DDBJ whole genome shotgun (WGS) entry which is preliminary data.</text>
</comment>
<dbReference type="Pfam" id="PF14452">
    <property type="entry name" value="Multi_ubiq"/>
    <property type="match status" value="1"/>
</dbReference>
<dbReference type="InterPro" id="IPR027802">
    <property type="entry name" value="Multi-ubiquitin_dom"/>
</dbReference>
<evidence type="ECO:0000259" key="1">
    <source>
        <dbReference type="Pfam" id="PF14452"/>
    </source>
</evidence>
<dbReference type="Proteomes" id="UP000580910">
    <property type="component" value="Unassembled WGS sequence"/>
</dbReference>
<dbReference type="RefSeq" id="WP_182538197.1">
    <property type="nucleotide sequence ID" value="NZ_JACGXA010000001.1"/>
</dbReference>
<keyword evidence="3" id="KW-1185">Reference proteome</keyword>
<organism evidence="2 3">
    <name type="scientific">Nocardioides ginsengisegetis</name>
    <dbReference type="NCBI Taxonomy" id="661491"/>
    <lineage>
        <taxon>Bacteria</taxon>
        <taxon>Bacillati</taxon>
        <taxon>Actinomycetota</taxon>
        <taxon>Actinomycetes</taxon>
        <taxon>Propionibacteriales</taxon>
        <taxon>Nocardioidaceae</taxon>
        <taxon>Nocardioides</taxon>
    </lineage>
</organism>
<dbReference type="AlphaFoldDB" id="A0A7W3P9C1"/>
<name>A0A7W3P9C1_9ACTN</name>
<sequence length="93" mass="10181">MTAATQEQGKKKDKQFEAVINGTETPLDHDVLTYEELGQLAYPNHDPEAKFTVTYRNADPSHGGTLNGTLVAGESVTIKKKGTTFDVRLTTRS</sequence>
<dbReference type="EMBL" id="JACGXA010000001">
    <property type="protein sequence ID" value="MBA8803294.1"/>
    <property type="molecule type" value="Genomic_DNA"/>
</dbReference>